<evidence type="ECO:0000313" key="3">
    <source>
        <dbReference type="EMBL" id="KAL1409963.1"/>
    </source>
</evidence>
<organism evidence="3 4">
    <name type="scientific">Vanrija albida</name>
    <dbReference type="NCBI Taxonomy" id="181172"/>
    <lineage>
        <taxon>Eukaryota</taxon>
        <taxon>Fungi</taxon>
        <taxon>Dikarya</taxon>
        <taxon>Basidiomycota</taxon>
        <taxon>Agaricomycotina</taxon>
        <taxon>Tremellomycetes</taxon>
        <taxon>Trichosporonales</taxon>
        <taxon>Trichosporonaceae</taxon>
        <taxon>Vanrija</taxon>
    </lineage>
</organism>
<keyword evidence="2" id="KW-1133">Transmembrane helix</keyword>
<gene>
    <name evidence="3" type="ORF">Q8F55_003962</name>
</gene>
<sequence>MPPFPIPDIALPDPEPRKTRSGSAASLHLARSRSSLGSSDEAGLLVSGGAGRRRASFALTPISPARGKDEESDDGDDDRAPPLTPSTLEANTARWAAEQAAAAPDVDVEAHPRISLSHRVQFADEDDVEVFDAAEADGFEKPVGSEMMAIVLSCSALAVIATAAALTTMYDWVL</sequence>
<accession>A0ABR3Q5L7</accession>
<keyword evidence="2" id="KW-0472">Membrane</keyword>
<evidence type="ECO:0000313" key="4">
    <source>
        <dbReference type="Proteomes" id="UP001565368"/>
    </source>
</evidence>
<comment type="caution">
    <text evidence="3">The sequence shown here is derived from an EMBL/GenBank/DDBJ whole genome shotgun (WGS) entry which is preliminary data.</text>
</comment>
<proteinExistence type="predicted"/>
<feature type="transmembrane region" description="Helical" evidence="2">
    <location>
        <begin position="149"/>
        <end position="170"/>
    </location>
</feature>
<dbReference type="RefSeq" id="XP_069209907.1">
    <property type="nucleotide sequence ID" value="XM_069352489.1"/>
</dbReference>
<evidence type="ECO:0000256" key="2">
    <source>
        <dbReference type="SAM" id="Phobius"/>
    </source>
</evidence>
<dbReference type="EMBL" id="JBBXJM010000003">
    <property type="protein sequence ID" value="KAL1409963.1"/>
    <property type="molecule type" value="Genomic_DNA"/>
</dbReference>
<keyword evidence="4" id="KW-1185">Reference proteome</keyword>
<feature type="compositionally biased region" description="Low complexity" evidence="1">
    <location>
        <begin position="21"/>
        <end position="39"/>
    </location>
</feature>
<evidence type="ECO:0000256" key="1">
    <source>
        <dbReference type="SAM" id="MobiDB-lite"/>
    </source>
</evidence>
<name>A0ABR3Q5L7_9TREE</name>
<dbReference type="GeneID" id="95985005"/>
<keyword evidence="2" id="KW-0812">Transmembrane</keyword>
<reference evidence="3 4" key="1">
    <citation type="submission" date="2023-08" db="EMBL/GenBank/DDBJ databases">
        <title>Annotated Genome Sequence of Vanrija albida AlHP1.</title>
        <authorList>
            <person name="Herzog R."/>
        </authorList>
    </citation>
    <scope>NUCLEOTIDE SEQUENCE [LARGE SCALE GENOMIC DNA]</scope>
    <source>
        <strain evidence="3 4">AlHP1</strain>
    </source>
</reference>
<dbReference type="Proteomes" id="UP001565368">
    <property type="component" value="Unassembled WGS sequence"/>
</dbReference>
<feature type="region of interest" description="Disordered" evidence="1">
    <location>
        <begin position="1"/>
        <end position="88"/>
    </location>
</feature>
<protein>
    <submittedName>
        <fullName evidence="3">Uncharacterized protein</fullName>
    </submittedName>
</protein>